<evidence type="ECO:0000259" key="8">
    <source>
        <dbReference type="PROSITE" id="PS51372"/>
    </source>
</evidence>
<evidence type="ECO:0000256" key="4">
    <source>
        <dbReference type="ARBA" id="ARBA00023159"/>
    </source>
</evidence>
<organism evidence="9 10">
    <name type="scientific">Guptibacillus hwajinpoensis</name>
    <dbReference type="NCBI Taxonomy" id="208199"/>
    <lineage>
        <taxon>Bacteria</taxon>
        <taxon>Bacillati</taxon>
        <taxon>Bacillota</taxon>
        <taxon>Bacilli</taxon>
        <taxon>Bacillales</taxon>
        <taxon>Guptibacillaceae</taxon>
        <taxon>Guptibacillus</taxon>
    </lineage>
</organism>
<dbReference type="OrthoDB" id="3175596at2"/>
<evidence type="ECO:0000256" key="5">
    <source>
        <dbReference type="ARBA" id="ARBA00023163"/>
    </source>
</evidence>
<dbReference type="InterPro" id="IPR002178">
    <property type="entry name" value="PTS_EIIA_type-2_dom"/>
</dbReference>
<dbReference type="GO" id="GO:0009401">
    <property type="term" value="P:phosphoenolpyruvate-dependent sugar phosphotransferase system"/>
    <property type="evidence" value="ECO:0007669"/>
    <property type="project" value="InterPro"/>
</dbReference>
<evidence type="ECO:0000313" key="9">
    <source>
        <dbReference type="EMBL" id="KMM39268.1"/>
    </source>
</evidence>
<dbReference type="InterPro" id="IPR036388">
    <property type="entry name" value="WH-like_DNA-bd_sf"/>
</dbReference>
<feature type="domain" description="PRD" evidence="8">
    <location>
        <begin position="183"/>
        <end position="287"/>
    </location>
</feature>
<dbReference type="Pfam" id="PF08279">
    <property type="entry name" value="HTH_11"/>
    <property type="match status" value="1"/>
</dbReference>
<keyword evidence="4" id="KW-0010">Activator</keyword>
<evidence type="ECO:0000313" key="10">
    <source>
        <dbReference type="Proteomes" id="UP000035996"/>
    </source>
</evidence>
<dbReference type="PROSITE" id="PS51372">
    <property type="entry name" value="PRD_2"/>
    <property type="match status" value="2"/>
</dbReference>
<dbReference type="Gene3D" id="1.10.1790.10">
    <property type="entry name" value="PRD domain"/>
    <property type="match status" value="2"/>
</dbReference>
<keyword evidence="3" id="KW-0805">Transcription regulation</keyword>
<name>A0A0J6D1V0_9BACL</name>
<dbReference type="InterPro" id="IPR013011">
    <property type="entry name" value="PTS_EIIB_2"/>
</dbReference>
<dbReference type="STRING" id="157733.AB986_08645"/>
<dbReference type="InterPro" id="IPR011608">
    <property type="entry name" value="PRD"/>
</dbReference>
<dbReference type="Pfam" id="PF00874">
    <property type="entry name" value="PRD"/>
    <property type="match status" value="2"/>
</dbReference>
<dbReference type="InterPro" id="IPR013196">
    <property type="entry name" value="HTH_11"/>
</dbReference>
<keyword evidence="5" id="KW-0804">Transcription</keyword>
<dbReference type="GO" id="GO:0006355">
    <property type="term" value="P:regulation of DNA-templated transcription"/>
    <property type="evidence" value="ECO:0007669"/>
    <property type="project" value="InterPro"/>
</dbReference>
<dbReference type="AlphaFoldDB" id="A0A0J6D1V0"/>
<dbReference type="InterPro" id="IPR036095">
    <property type="entry name" value="PTS_EIIB-like_sf"/>
</dbReference>
<evidence type="ECO:0000256" key="1">
    <source>
        <dbReference type="ARBA" id="ARBA00022679"/>
    </source>
</evidence>
<dbReference type="Proteomes" id="UP000035996">
    <property type="component" value="Unassembled WGS sequence"/>
</dbReference>
<gene>
    <name evidence="9" type="ORF">AB986_08645</name>
</gene>
<proteinExistence type="predicted"/>
<feature type="domain" description="PTS EIIA type-2" evidence="6">
    <location>
        <begin position="497"/>
        <end position="636"/>
    </location>
</feature>
<dbReference type="InterPro" id="IPR007737">
    <property type="entry name" value="Mga_HTH"/>
</dbReference>
<evidence type="ECO:0000259" key="7">
    <source>
        <dbReference type="PROSITE" id="PS51099"/>
    </source>
</evidence>
<dbReference type="SUPFAM" id="SSF55804">
    <property type="entry name" value="Phoshotransferase/anion transport protein"/>
    <property type="match status" value="1"/>
</dbReference>
<dbReference type="PANTHER" id="PTHR30185:SF12">
    <property type="entry name" value="TRANSCRIPTIONAL REGULATOR MANR"/>
    <property type="match status" value="1"/>
</dbReference>
<dbReference type="SUPFAM" id="SSF52794">
    <property type="entry name" value="PTS system IIB component-like"/>
    <property type="match status" value="1"/>
</dbReference>
<dbReference type="Gene3D" id="3.40.930.10">
    <property type="entry name" value="Mannitol-specific EII, Chain A"/>
    <property type="match status" value="1"/>
</dbReference>
<dbReference type="SUPFAM" id="SSF63520">
    <property type="entry name" value="PTS-regulatory domain, PRD"/>
    <property type="match status" value="2"/>
</dbReference>
<dbReference type="RefSeq" id="WP_048310438.1">
    <property type="nucleotide sequence ID" value="NZ_CP119526.1"/>
</dbReference>
<evidence type="ECO:0000256" key="3">
    <source>
        <dbReference type="ARBA" id="ARBA00023015"/>
    </source>
</evidence>
<evidence type="ECO:0000259" key="6">
    <source>
        <dbReference type="PROSITE" id="PS51094"/>
    </source>
</evidence>
<reference evidence="9" key="1">
    <citation type="submission" date="2015-06" db="EMBL/GenBank/DDBJ databases">
        <authorList>
            <person name="Liu B."/>
            <person name="Wang J."/>
            <person name="Zhu Y."/>
            <person name="Liu G."/>
            <person name="Chen Q."/>
            <person name="Zheng C."/>
            <person name="Che J."/>
            <person name="Ge C."/>
            <person name="Shi H."/>
            <person name="Pan Z."/>
            <person name="Liu X."/>
        </authorList>
    </citation>
    <scope>NUCLEOTIDE SEQUENCE [LARGE SCALE GENOMIC DNA]</scope>
    <source>
        <strain evidence="9">DSM 16346</strain>
    </source>
</reference>
<dbReference type="Gene3D" id="3.40.50.2300">
    <property type="match status" value="1"/>
</dbReference>
<feature type="domain" description="PRD" evidence="8">
    <location>
        <begin position="288"/>
        <end position="395"/>
    </location>
</feature>
<keyword evidence="10" id="KW-1185">Reference proteome</keyword>
<accession>A0A0J6D1V0</accession>
<keyword evidence="1" id="KW-0808">Transferase</keyword>
<keyword evidence="2" id="KW-0677">Repeat</keyword>
<dbReference type="PROSITE" id="PS51099">
    <property type="entry name" value="PTS_EIIB_TYPE_2"/>
    <property type="match status" value="1"/>
</dbReference>
<dbReference type="PROSITE" id="PS51094">
    <property type="entry name" value="PTS_EIIA_TYPE_2"/>
    <property type="match status" value="1"/>
</dbReference>
<dbReference type="EMBL" id="LELK01000001">
    <property type="protein sequence ID" value="KMM39268.1"/>
    <property type="molecule type" value="Genomic_DNA"/>
</dbReference>
<dbReference type="CDD" id="cd05568">
    <property type="entry name" value="PTS_IIB_bgl_like"/>
    <property type="match status" value="1"/>
</dbReference>
<feature type="domain" description="PTS EIIB type-2" evidence="7">
    <location>
        <begin position="400"/>
        <end position="491"/>
    </location>
</feature>
<dbReference type="InterPro" id="IPR050661">
    <property type="entry name" value="BglG_antiterminators"/>
</dbReference>
<evidence type="ECO:0000256" key="2">
    <source>
        <dbReference type="ARBA" id="ARBA00022737"/>
    </source>
</evidence>
<dbReference type="InterPro" id="IPR016152">
    <property type="entry name" value="PTrfase/Anion_transptr"/>
</dbReference>
<protein>
    <submittedName>
        <fullName evidence="9">Uncharacterized protein</fullName>
    </submittedName>
</protein>
<sequence>MNRRQQKLLLMLLESKETQLVSKLASRLSCSEKTVRNDLGTIKEYIESETNGELIKKPGLGVYIEVEEYERNRLFQTYSFIDTKKEDVIERQRKVEIAYELLITKAPISIQTLSERYYVNRPIIRKELEDIRIWLKAYELDVHLKQKIGLRIEGDEMARRKAISNLSEVVNDEPLVHSFLKKQFSSYEISLVENELRTLQDKHGISYTDEAYENLLLHTLFTVKRVKQRQIITLRDKDFDRVTSTAEYTWAKEMLKKLEIVFVAHFPQEEIAYLALHFIGGKRRDLREAELEIDPIAKELVERMTELTSLSFHEDDALMEGLRVHLYAALNRITYGLSFTNPMLQDIKHMYPYLFDLLIGIASEFSEKHAINIPEDEVAYLTLHFEAAVERLHSNRGKRKRAVIVCHLGVGMSQLLRSKLERKFASLTILDCISRGDLSSFLKKEELDLVISTVTLDTLQSIPSIVISPLLNIEEESRLEAFIESIDRTKRGSMITTYVKPEFVFVYHEPVHRFKVIEELANALYHSGYVKREYAARALERERTSSTNIGSGISIPHGDPTLIQDSAIAVAVMKEPIEWERENVSLVFLLAVKNDKSEETRALFREISTLSENPLVLKEVVSQTNPQAVIDSLRGTNPSK</sequence>
<comment type="caution">
    <text evidence="9">The sequence shown here is derived from an EMBL/GenBank/DDBJ whole genome shotgun (WGS) entry which is preliminary data.</text>
</comment>
<dbReference type="PANTHER" id="PTHR30185">
    <property type="entry name" value="CRYPTIC BETA-GLUCOSIDE BGL OPERON ANTITERMINATOR"/>
    <property type="match status" value="1"/>
</dbReference>
<dbReference type="Pfam" id="PF05043">
    <property type="entry name" value="Mga"/>
    <property type="match status" value="1"/>
</dbReference>
<dbReference type="InterPro" id="IPR036634">
    <property type="entry name" value="PRD_sf"/>
</dbReference>
<dbReference type="Gene3D" id="1.10.10.10">
    <property type="entry name" value="Winged helix-like DNA-binding domain superfamily/Winged helix DNA-binding domain"/>
    <property type="match status" value="1"/>
</dbReference>
<dbReference type="GO" id="GO:0008982">
    <property type="term" value="F:protein-N(PI)-phosphohistidine-sugar phosphotransferase activity"/>
    <property type="evidence" value="ECO:0007669"/>
    <property type="project" value="InterPro"/>
</dbReference>
<dbReference type="Pfam" id="PF00359">
    <property type="entry name" value="PTS_EIIA_2"/>
    <property type="match status" value="1"/>
</dbReference>
<dbReference type="CDD" id="cd00211">
    <property type="entry name" value="PTS_IIA_fru"/>
    <property type="match status" value="1"/>
</dbReference>